<keyword evidence="3" id="KW-1185">Reference proteome</keyword>
<protein>
    <submittedName>
        <fullName evidence="2">Uncharacterized protein</fullName>
    </submittedName>
</protein>
<feature type="non-terminal residue" evidence="2">
    <location>
        <position position="922"/>
    </location>
</feature>
<gene>
    <name evidence="2" type="ORF">SNEC2469_LOCUS17531</name>
</gene>
<dbReference type="EMBL" id="CAJNJA010029035">
    <property type="protein sequence ID" value="CAE7617576.1"/>
    <property type="molecule type" value="Genomic_DNA"/>
</dbReference>
<comment type="caution">
    <text evidence="2">The sequence shown here is derived from an EMBL/GenBank/DDBJ whole genome shotgun (WGS) entry which is preliminary data.</text>
</comment>
<dbReference type="AlphaFoldDB" id="A0A812VG28"/>
<proteinExistence type="predicted"/>
<feature type="non-terminal residue" evidence="2">
    <location>
        <position position="1"/>
    </location>
</feature>
<feature type="region of interest" description="Disordered" evidence="1">
    <location>
        <begin position="303"/>
        <end position="324"/>
    </location>
</feature>
<evidence type="ECO:0000313" key="2">
    <source>
        <dbReference type="EMBL" id="CAE7617576.1"/>
    </source>
</evidence>
<feature type="region of interest" description="Disordered" evidence="1">
    <location>
        <begin position="363"/>
        <end position="417"/>
    </location>
</feature>
<organism evidence="2 3">
    <name type="scientific">Symbiodinium necroappetens</name>
    <dbReference type="NCBI Taxonomy" id="1628268"/>
    <lineage>
        <taxon>Eukaryota</taxon>
        <taxon>Sar</taxon>
        <taxon>Alveolata</taxon>
        <taxon>Dinophyceae</taxon>
        <taxon>Suessiales</taxon>
        <taxon>Symbiodiniaceae</taxon>
        <taxon>Symbiodinium</taxon>
    </lineage>
</organism>
<evidence type="ECO:0000313" key="3">
    <source>
        <dbReference type="Proteomes" id="UP000601435"/>
    </source>
</evidence>
<sequence length="922" mass="101863">QTVTFQIVLKNPSDKKTIRPAVGAGGRLSKGVVLCLHKELSQGALLEDSAVVSGNPTATEDISGQFLLSSFVGNVEELQTSVRKWQSTSLLWSFRTAALQQGDHAQYHELLDGIVAAGAFENNEQSLGFTATQQQLPLLRELQGLGLASSAGREDIRWRLTESGVRNLTTCARLQDPVRLFQPRELPKLEDCTQYELILAMQEQGWEWQLWVPPSRRTRRMALAGRTFEEYKPGNPKVWYSNESPSQSYLLVLLQAERLVAAGLPAVAHDRDDKAYKAIFRGDFTEELAKRADIPAEVDALEDLEDDGGGVGDVPHLGDDPSEPVALQAENELPDEAAVSDDELIAELEKLLEEQDQENLQDVNAEGNGDEPEHVAVGNPEEDGLPRDGPAAPASVEAAPTAARHAPARGARAVPPVEGPELERGFFGIFKISKKSQGFGGYQANCPQTLGETLSHNLKYLAEMTSTVPNMGQDTGQALEALSGAQVVLTSSYSGTGCFEGVFHQIMKQLKQTFPDSSAGVACHAATDINSAAQMCLSSHKSCIHHVFGDILGRVPRSFQQPLKDIESSYLAEFKFLQTELKLGQLTKPEFGVGKRKLEQGYVRKLKSELSQIEFNDADFCLVHQKQCYISPRHDSRFSHAYWIEASGNTCCPWSRMGGQNGWLDVATLPFLVWCYSTRFFEPDSILQENVACFPEEEMFSIFQESGADVLKDLEARPLHPLESAGKLQRQYMMQSKVFSPTDLGIPCNRLRKYTAMHLSPWVKCRFGISFENLFFRELRADASIYLNGVPAAEHGKEVLDRLRAFGREAAAGRVDSDSHALSAGDSARLESWVHWAGKQGFLDETGCWRPKFALADVTQNAQFRQRLCVEAAMPRLLTHTLLYDLVSGRLVTACSHWLAQGFPHPAGRGVQQQLIAAFPFD</sequence>
<feature type="compositionally biased region" description="Low complexity" evidence="1">
    <location>
        <begin position="390"/>
        <end position="416"/>
    </location>
</feature>
<evidence type="ECO:0000256" key="1">
    <source>
        <dbReference type="SAM" id="MobiDB-lite"/>
    </source>
</evidence>
<dbReference type="InterPro" id="IPR029063">
    <property type="entry name" value="SAM-dependent_MTases_sf"/>
</dbReference>
<name>A0A812VG28_9DINO</name>
<dbReference type="Gene3D" id="3.40.50.150">
    <property type="entry name" value="Vaccinia Virus protein VP39"/>
    <property type="match status" value="1"/>
</dbReference>
<accession>A0A812VG28</accession>
<reference evidence="2" key="1">
    <citation type="submission" date="2021-02" db="EMBL/GenBank/DDBJ databases">
        <authorList>
            <person name="Dougan E. K."/>
            <person name="Rhodes N."/>
            <person name="Thang M."/>
            <person name="Chan C."/>
        </authorList>
    </citation>
    <scope>NUCLEOTIDE SEQUENCE</scope>
</reference>
<dbReference type="Proteomes" id="UP000601435">
    <property type="component" value="Unassembled WGS sequence"/>
</dbReference>
<dbReference type="OrthoDB" id="421073at2759"/>